<evidence type="ECO:0008006" key="8">
    <source>
        <dbReference type="Google" id="ProtNLM"/>
    </source>
</evidence>
<dbReference type="SFLD" id="SFLDS00003">
    <property type="entry name" value="Haloacid_Dehalogenase"/>
    <property type="match status" value="1"/>
</dbReference>
<dbReference type="AlphaFoldDB" id="A0A9J6BG84"/>
<dbReference type="InterPro" id="IPR036412">
    <property type="entry name" value="HAD-like_sf"/>
</dbReference>
<reference evidence="6" key="1">
    <citation type="submission" date="2021-03" db="EMBL/GenBank/DDBJ databases">
        <title>Chromosome level genome of the anhydrobiotic midge Polypedilum vanderplanki.</title>
        <authorList>
            <person name="Yoshida Y."/>
            <person name="Kikawada T."/>
            <person name="Gusev O."/>
        </authorList>
    </citation>
    <scope>NUCLEOTIDE SEQUENCE</scope>
    <source>
        <strain evidence="6">NIAS01</strain>
        <tissue evidence="6">Whole body or cell culture</tissue>
    </source>
</reference>
<keyword evidence="7" id="KW-1185">Reference proteome</keyword>
<dbReference type="GO" id="GO:0019509">
    <property type="term" value="P:L-methionine salvage from methylthioadenosine"/>
    <property type="evidence" value="ECO:0007669"/>
    <property type="project" value="InterPro"/>
</dbReference>
<dbReference type="PANTHER" id="PTHR20371">
    <property type="entry name" value="ENOLASE-PHOSPHATASE E1"/>
    <property type="match status" value="1"/>
</dbReference>
<organism evidence="6 7">
    <name type="scientific">Polypedilum vanderplanki</name>
    <name type="common">Sleeping chironomid midge</name>
    <dbReference type="NCBI Taxonomy" id="319348"/>
    <lineage>
        <taxon>Eukaryota</taxon>
        <taxon>Metazoa</taxon>
        <taxon>Ecdysozoa</taxon>
        <taxon>Arthropoda</taxon>
        <taxon>Hexapoda</taxon>
        <taxon>Insecta</taxon>
        <taxon>Pterygota</taxon>
        <taxon>Neoptera</taxon>
        <taxon>Endopterygota</taxon>
        <taxon>Diptera</taxon>
        <taxon>Nematocera</taxon>
        <taxon>Chironomoidea</taxon>
        <taxon>Chironomidae</taxon>
        <taxon>Chironominae</taxon>
        <taxon>Polypedilum</taxon>
        <taxon>Polypedilum</taxon>
    </lineage>
</organism>
<dbReference type="SUPFAM" id="SSF56784">
    <property type="entry name" value="HAD-like"/>
    <property type="match status" value="1"/>
</dbReference>
<dbReference type="Proteomes" id="UP001107558">
    <property type="component" value="Chromosome 4"/>
</dbReference>
<evidence type="ECO:0000313" key="6">
    <source>
        <dbReference type="EMBL" id="KAG5668607.1"/>
    </source>
</evidence>
<dbReference type="InterPro" id="IPR023943">
    <property type="entry name" value="Enolase-ppase_E1"/>
</dbReference>
<dbReference type="FunFam" id="3.40.50.1000:FF:000079">
    <property type="entry name" value="Enolase-phosphatase E1"/>
    <property type="match status" value="1"/>
</dbReference>
<keyword evidence="2" id="KW-0028">Amino-acid biosynthesis</keyword>
<dbReference type="GO" id="GO:0043874">
    <property type="term" value="F:acireductone synthase activity"/>
    <property type="evidence" value="ECO:0007669"/>
    <property type="project" value="InterPro"/>
</dbReference>
<dbReference type="CDD" id="cd01629">
    <property type="entry name" value="HAD_EP"/>
    <property type="match status" value="1"/>
</dbReference>
<dbReference type="Gene3D" id="3.40.50.1000">
    <property type="entry name" value="HAD superfamily/HAD-like"/>
    <property type="match status" value="1"/>
</dbReference>
<dbReference type="HAMAP" id="MF_01681">
    <property type="entry name" value="Salvage_MtnC"/>
    <property type="match status" value="1"/>
</dbReference>
<evidence type="ECO:0000256" key="4">
    <source>
        <dbReference type="ARBA" id="ARBA00023167"/>
    </source>
</evidence>
<dbReference type="SFLD" id="SFLDF00044">
    <property type="entry name" value="enolase-phosphatase"/>
    <property type="match status" value="1"/>
</dbReference>
<evidence type="ECO:0000256" key="5">
    <source>
        <dbReference type="ARBA" id="ARBA00023242"/>
    </source>
</evidence>
<dbReference type="InterPro" id="IPR006439">
    <property type="entry name" value="HAD-SF_hydro_IA"/>
</dbReference>
<dbReference type="SFLD" id="SFLDG01133">
    <property type="entry name" value="C1.5.4:_Enolase-phosphatase_Li"/>
    <property type="match status" value="1"/>
</dbReference>
<proteinExistence type="inferred from homology"/>
<protein>
    <recommendedName>
        <fullName evidence="8">Enolase-phosphatase E1</fullName>
    </recommendedName>
</protein>
<dbReference type="EMBL" id="JADBJN010000004">
    <property type="protein sequence ID" value="KAG5668607.1"/>
    <property type="molecule type" value="Genomic_DNA"/>
</dbReference>
<accession>A0A9J6BG84</accession>
<dbReference type="NCBIfam" id="TIGR01549">
    <property type="entry name" value="HAD-SF-IA-v1"/>
    <property type="match status" value="1"/>
</dbReference>
<evidence type="ECO:0000313" key="7">
    <source>
        <dbReference type="Proteomes" id="UP001107558"/>
    </source>
</evidence>
<keyword evidence="1" id="KW-0963">Cytoplasm</keyword>
<name>A0A9J6BG84_POLVA</name>
<keyword evidence="3" id="KW-0378">Hydrolase</keyword>
<evidence type="ECO:0000256" key="2">
    <source>
        <dbReference type="ARBA" id="ARBA00022605"/>
    </source>
</evidence>
<evidence type="ECO:0000256" key="3">
    <source>
        <dbReference type="ARBA" id="ARBA00022801"/>
    </source>
</evidence>
<dbReference type="PANTHER" id="PTHR20371:SF1">
    <property type="entry name" value="ENOLASE-PHOSPHATASE E1"/>
    <property type="match status" value="1"/>
</dbReference>
<keyword evidence="4" id="KW-0486">Methionine biosynthesis</keyword>
<comment type="caution">
    <text evidence="6">The sequence shown here is derived from an EMBL/GenBank/DDBJ whole genome shotgun (WGS) entry which is preliminary data.</text>
</comment>
<dbReference type="OrthoDB" id="272500at2759"/>
<dbReference type="InterPro" id="IPR023214">
    <property type="entry name" value="HAD_sf"/>
</dbReference>
<evidence type="ECO:0000256" key="1">
    <source>
        <dbReference type="ARBA" id="ARBA00022490"/>
    </source>
</evidence>
<keyword evidence="5" id="KW-0539">Nucleus</keyword>
<dbReference type="GO" id="GO:0000287">
    <property type="term" value="F:magnesium ion binding"/>
    <property type="evidence" value="ECO:0007669"/>
    <property type="project" value="InterPro"/>
</dbReference>
<dbReference type="Gene3D" id="1.10.720.60">
    <property type="match status" value="1"/>
</dbReference>
<sequence length="241" mass="27905">MTIEAVICDIEGTTTSISFVKDVLFPLAYKNCEKFLTENYRNTEIQQILQDLHEHSKLENSEIPNIENDKTKDIKNFTTYIQTLIDQDKKVKPLKQLQGKIWKLAFESGEIKGHVYEDVSRNFQKWTEKGIKIFIYSSGSVEAQKLLFSHSQSGDLTKYLSGYFDTTVGHKQEVKSYENILEKIRYGAEKVLFLSDIYGEVKAAKQVGINCKILIRPGNYELNDEEKEEFETVENFDEIFV</sequence>
<dbReference type="SFLD" id="SFLDG01129">
    <property type="entry name" value="C1.5:_HAD__Beta-PGM__Phosphata"/>
    <property type="match status" value="1"/>
</dbReference>
<gene>
    <name evidence="6" type="ORF">PVAND_016543</name>
</gene>
<dbReference type="NCBIfam" id="TIGR01691">
    <property type="entry name" value="enolase-ppase"/>
    <property type="match status" value="1"/>
</dbReference>
<dbReference type="Pfam" id="PF00702">
    <property type="entry name" value="Hydrolase"/>
    <property type="match status" value="1"/>
</dbReference>